<evidence type="ECO:0000256" key="9">
    <source>
        <dbReference type="SAM" id="Phobius"/>
    </source>
</evidence>
<keyword evidence="5 9" id="KW-0812">Transmembrane</keyword>
<evidence type="ECO:0000256" key="2">
    <source>
        <dbReference type="ARBA" id="ARBA00009765"/>
    </source>
</evidence>
<dbReference type="PANTHER" id="PTHR46494:SF1">
    <property type="entry name" value="CORA FAMILY METAL ION TRANSPORTER (EUROFUNG)"/>
    <property type="match status" value="1"/>
</dbReference>
<sequence length="442" mass="50069">MITKIRIKFEVNRSPSKYVKTAASLKAKKKKSAIGFFSNDGPQNAHSDSHHDCQITVTDYSKSRYMIHGPFQNDDFLAFMDQPQPVWSKIRWINVNVTEIYRASEYQTTLREYHFPKSTYNRSVLQYGDTNSEVGIEQVSLFYTGSVVISIFEHSGEVIAHPILKRISAGSAMLLRNTEDIDLLIHAIVDGIVDNCEAVISSYQEHLAHLERGVLDNPRREHTRELHLFISELSLLRKTLAPVITIVNDFRNNLQNAVVAKAQFPPLTPGIGLQSEQNSNTDYFGSATNARSGYWADVADHIYANSDNIDSMRALSDNLINLIFNTLSSRQNDIMRSLTITTIVFLPLSTTAGYFGMNFTQFEALDESVWYFWKIAIPVTCFILLLAASPRLLQALKSIMRYAHADSRFSSPRRGASKWKIRRRRTSKKAKALDSIDSNDEG</sequence>
<keyword evidence="11" id="KW-1185">Reference proteome</keyword>
<keyword evidence="6 9" id="KW-1133">Transmembrane helix</keyword>
<dbReference type="Gene3D" id="1.20.58.340">
    <property type="entry name" value="Magnesium transport protein CorA, transmembrane region"/>
    <property type="match status" value="2"/>
</dbReference>
<dbReference type="Pfam" id="PF01544">
    <property type="entry name" value="CorA"/>
    <property type="match status" value="1"/>
</dbReference>
<dbReference type="eggNOG" id="ENOG502QVFZ">
    <property type="taxonomic scope" value="Eukaryota"/>
</dbReference>
<dbReference type="SUPFAM" id="SSF143865">
    <property type="entry name" value="CorA soluble domain-like"/>
    <property type="match status" value="1"/>
</dbReference>
<evidence type="ECO:0000256" key="6">
    <source>
        <dbReference type="ARBA" id="ARBA00022989"/>
    </source>
</evidence>
<gene>
    <name evidence="10" type="ORF">TAPDE_001526</name>
</gene>
<evidence type="ECO:0000256" key="3">
    <source>
        <dbReference type="ARBA" id="ARBA00022448"/>
    </source>
</evidence>
<dbReference type="OrthoDB" id="165352at2759"/>
<evidence type="ECO:0000256" key="7">
    <source>
        <dbReference type="ARBA" id="ARBA00023136"/>
    </source>
</evidence>
<dbReference type="InterPro" id="IPR045863">
    <property type="entry name" value="CorA_TM1_TM2"/>
</dbReference>
<proteinExistence type="inferred from homology"/>
<dbReference type="GO" id="GO:0050897">
    <property type="term" value="F:cobalt ion binding"/>
    <property type="evidence" value="ECO:0007669"/>
    <property type="project" value="TreeGrafter"/>
</dbReference>
<protein>
    <recommendedName>
        <fullName evidence="12">CorA family metal ion transporter</fullName>
    </recommendedName>
</protein>
<accession>R4XBF5</accession>
<dbReference type="Gene3D" id="3.30.460.20">
    <property type="entry name" value="CorA soluble domain-like"/>
    <property type="match status" value="1"/>
</dbReference>
<name>R4XBF5_TAPDE</name>
<feature type="transmembrane region" description="Helical" evidence="9">
    <location>
        <begin position="338"/>
        <end position="357"/>
    </location>
</feature>
<dbReference type="GO" id="GO:0000287">
    <property type="term" value="F:magnesium ion binding"/>
    <property type="evidence" value="ECO:0007669"/>
    <property type="project" value="TreeGrafter"/>
</dbReference>
<evidence type="ECO:0000313" key="11">
    <source>
        <dbReference type="Proteomes" id="UP000013776"/>
    </source>
</evidence>
<dbReference type="Proteomes" id="UP000013776">
    <property type="component" value="Unassembled WGS sequence"/>
</dbReference>
<organism evidence="10 11">
    <name type="scientific">Taphrina deformans (strain PYCC 5710 / ATCC 11124 / CBS 356.35 / IMI 108563 / JCM 9778 / NBRC 8474)</name>
    <name type="common">Peach leaf curl fungus</name>
    <name type="synonym">Lalaria deformans</name>
    <dbReference type="NCBI Taxonomy" id="1097556"/>
    <lineage>
        <taxon>Eukaryota</taxon>
        <taxon>Fungi</taxon>
        <taxon>Dikarya</taxon>
        <taxon>Ascomycota</taxon>
        <taxon>Taphrinomycotina</taxon>
        <taxon>Taphrinomycetes</taxon>
        <taxon>Taphrinales</taxon>
        <taxon>Taphrinaceae</taxon>
        <taxon>Taphrina</taxon>
    </lineage>
</organism>
<comment type="subcellular location">
    <subcellularLocation>
        <location evidence="1">Cell membrane</location>
        <topology evidence="1">Multi-pass membrane protein</topology>
    </subcellularLocation>
</comment>
<dbReference type="SUPFAM" id="SSF144083">
    <property type="entry name" value="Magnesium transport protein CorA, transmembrane region"/>
    <property type="match status" value="1"/>
</dbReference>
<dbReference type="STRING" id="1097556.R4XBF5"/>
<keyword evidence="7 9" id="KW-0472">Membrane</keyword>
<evidence type="ECO:0000256" key="1">
    <source>
        <dbReference type="ARBA" id="ARBA00004651"/>
    </source>
</evidence>
<keyword evidence="3" id="KW-0813">Transport</keyword>
<evidence type="ECO:0000256" key="4">
    <source>
        <dbReference type="ARBA" id="ARBA00022475"/>
    </source>
</evidence>
<dbReference type="InterPro" id="IPR045861">
    <property type="entry name" value="CorA_cytoplasmic_dom"/>
</dbReference>
<dbReference type="GO" id="GO:0015087">
    <property type="term" value="F:cobalt ion transmembrane transporter activity"/>
    <property type="evidence" value="ECO:0007669"/>
    <property type="project" value="TreeGrafter"/>
</dbReference>
<dbReference type="AlphaFoldDB" id="R4XBF5"/>
<dbReference type="VEuPathDB" id="FungiDB:TAPDE_001526"/>
<keyword evidence="4" id="KW-1003">Cell membrane</keyword>
<dbReference type="InterPro" id="IPR002523">
    <property type="entry name" value="MgTranspt_CorA/ZnTranspt_ZntB"/>
</dbReference>
<dbReference type="PANTHER" id="PTHR46494">
    <property type="entry name" value="CORA FAMILY METAL ION TRANSPORTER (EUROFUNG)"/>
    <property type="match status" value="1"/>
</dbReference>
<comment type="similarity">
    <text evidence="2">Belongs to the CorA metal ion transporter (MIT) (TC 1.A.35) family.</text>
</comment>
<evidence type="ECO:0000313" key="10">
    <source>
        <dbReference type="EMBL" id="CCG81701.1"/>
    </source>
</evidence>
<feature type="transmembrane region" description="Helical" evidence="9">
    <location>
        <begin position="369"/>
        <end position="388"/>
    </location>
</feature>
<dbReference type="GO" id="GO:0005886">
    <property type="term" value="C:plasma membrane"/>
    <property type="evidence" value="ECO:0007669"/>
    <property type="project" value="UniProtKB-SubCell"/>
</dbReference>
<feature type="region of interest" description="Disordered" evidence="8">
    <location>
        <begin position="409"/>
        <end position="442"/>
    </location>
</feature>
<dbReference type="GO" id="GO:0015095">
    <property type="term" value="F:magnesium ion transmembrane transporter activity"/>
    <property type="evidence" value="ECO:0007669"/>
    <property type="project" value="TreeGrafter"/>
</dbReference>
<evidence type="ECO:0000256" key="5">
    <source>
        <dbReference type="ARBA" id="ARBA00022692"/>
    </source>
</evidence>
<evidence type="ECO:0000256" key="8">
    <source>
        <dbReference type="SAM" id="MobiDB-lite"/>
    </source>
</evidence>
<reference evidence="10 11" key="1">
    <citation type="journal article" date="2013" name="MBio">
        <title>Genome sequencing of the plant pathogen Taphrina deformans, the causal agent of peach leaf curl.</title>
        <authorList>
            <person name="Cisse O.H."/>
            <person name="Almeida J.M.G.C.F."/>
            <person name="Fonseca A."/>
            <person name="Kumar A.A."/>
            <person name="Salojaervi J."/>
            <person name="Overmyer K."/>
            <person name="Hauser P.M."/>
            <person name="Pagni M."/>
        </authorList>
    </citation>
    <scope>NUCLEOTIDE SEQUENCE [LARGE SCALE GENOMIC DNA]</scope>
    <source>
        <strain evidence="11">PYCC 5710 / ATCC 11124 / CBS 356.35 / IMI 108563 / JCM 9778 / NBRC 8474</strain>
    </source>
</reference>
<dbReference type="EMBL" id="CAHR02000055">
    <property type="protein sequence ID" value="CCG81701.1"/>
    <property type="molecule type" value="Genomic_DNA"/>
</dbReference>
<feature type="compositionally biased region" description="Basic residues" evidence="8">
    <location>
        <begin position="415"/>
        <end position="430"/>
    </location>
</feature>
<evidence type="ECO:0008006" key="12">
    <source>
        <dbReference type="Google" id="ProtNLM"/>
    </source>
</evidence>
<comment type="caution">
    <text evidence="10">The sequence shown here is derived from an EMBL/GenBank/DDBJ whole genome shotgun (WGS) entry which is preliminary data.</text>
</comment>